<reference evidence="4" key="1">
    <citation type="journal article" date="2020" name="Nat. Ecol. Evol.">
        <title>Deeply conserved synteny resolves early events in vertebrate evolution.</title>
        <authorList>
            <person name="Simakov O."/>
            <person name="Marletaz F."/>
            <person name="Yue J.X."/>
            <person name="O'Connell B."/>
            <person name="Jenkins J."/>
            <person name="Brandt A."/>
            <person name="Calef R."/>
            <person name="Tung C.H."/>
            <person name="Huang T.K."/>
            <person name="Schmutz J."/>
            <person name="Satoh N."/>
            <person name="Yu J.K."/>
            <person name="Putnam N.H."/>
            <person name="Green R.E."/>
            <person name="Rokhsar D.S."/>
        </authorList>
    </citation>
    <scope>NUCLEOTIDE SEQUENCE [LARGE SCALE GENOMIC DNA]</scope>
    <source>
        <strain evidence="4">S238N-H82</strain>
    </source>
</reference>
<dbReference type="InterPro" id="IPR036047">
    <property type="entry name" value="F-box-like_dom_sf"/>
</dbReference>
<dbReference type="GeneID" id="118404942"/>
<dbReference type="SMART" id="SM00367">
    <property type="entry name" value="LRR_CC"/>
    <property type="match status" value="12"/>
</dbReference>
<reference evidence="5" key="2">
    <citation type="submission" date="2025-08" db="UniProtKB">
        <authorList>
            <consortium name="RefSeq"/>
        </authorList>
    </citation>
    <scope>IDENTIFICATION</scope>
    <source>
        <strain evidence="5">S238N-H82</strain>
        <tissue evidence="5">Testes</tissue>
    </source>
</reference>
<sequence>MRTDNDNSAPYRPSSGLYNDVTRAPCYKTKMAATLPVEVIAHVMRFLSVGDRKASALVNRQWYEASLDPALQTNTVFHLLTPFTSGSTVQKFGLRKSPNLILNDMDGSSRSKEVVKKACQHLGQHLQSLSLKGSDITEGTFMVIIPHCCNLRKLDLSLCNSLFLSGNLLRKPNDFQAAEKSLVNVRELNLGSLRHLSDCVFNRLVTVMPNVEKLSLSGCTISYEFSPYDKESKTRASTSVLTFVNIKAFLERQGKKLTSLNLSKTGLPGSSLRELAMVSGLAIRELNIAGNRDLNDDDILALVKQQNGLTSLDVAMCGELTSQTVLHIQTYVPQIQYLNFSKCRRMRDSAASKLYTLPDLQYINFAECPQISSKALVSGLSSKPMLHLASVCLAHCTLVRDEFVETLGKAVPHLKELDLTSCLAITDRSMHAIAAFLPELKRLSVAWCKNVTDYGILGLEKPSEEVGSSRLCELNGGRFSRNFGTIGFFSPPSAADMTVCKITQEEALVVLAQHDAGKPTGLQHLARLRVLDLSTCQQLSDLGITCAIRFRELVCLRLNMCTGVTDQSLVAIATNVPSLEELSISQCHQVTDDGVTKVVKRLQRLTFLDISCNDKLTNCTLASISQYCHCLQKLDVSLCSQMSHDALDKLQCHLPHLVSLQSRLV</sequence>
<dbReference type="PANTHER" id="PTHR13382">
    <property type="entry name" value="MITOCHONDRIAL ATP SYNTHASE COUPLING FACTOR B"/>
    <property type="match status" value="1"/>
</dbReference>
<dbReference type="KEGG" id="bfo:118404942"/>
<dbReference type="RefSeq" id="XP_035660234.1">
    <property type="nucleotide sequence ID" value="XM_035804341.1"/>
</dbReference>
<evidence type="ECO:0000256" key="1">
    <source>
        <dbReference type="ARBA" id="ARBA00022786"/>
    </source>
</evidence>
<dbReference type="AlphaFoldDB" id="A0A9J7HIE9"/>
<dbReference type="Gene3D" id="1.20.1280.50">
    <property type="match status" value="1"/>
</dbReference>
<evidence type="ECO:0000259" key="3">
    <source>
        <dbReference type="Pfam" id="PF25372"/>
    </source>
</evidence>
<dbReference type="Proteomes" id="UP000001554">
    <property type="component" value="Chromosome 17"/>
</dbReference>
<evidence type="ECO:0000313" key="5">
    <source>
        <dbReference type="RefSeq" id="XP_035660234.1"/>
    </source>
</evidence>
<dbReference type="OrthoDB" id="27842at2759"/>
<dbReference type="PANTHER" id="PTHR13382:SF81">
    <property type="entry name" value="F-BOX DOMAIN-CONTAINING PROTEIN"/>
    <property type="match status" value="1"/>
</dbReference>
<dbReference type="Gene3D" id="3.80.10.10">
    <property type="entry name" value="Ribonuclease Inhibitor"/>
    <property type="match status" value="2"/>
</dbReference>
<feature type="domain" description="F-box/LRR-repeat protein 15-like leucin rich repeat" evidence="3">
    <location>
        <begin position="283"/>
        <end position="474"/>
    </location>
</feature>
<gene>
    <name evidence="5" type="primary">LOC118404942</name>
</gene>
<dbReference type="GO" id="GO:0005737">
    <property type="term" value="C:cytoplasm"/>
    <property type="evidence" value="ECO:0000318"/>
    <property type="project" value="GO_Central"/>
</dbReference>
<name>A0A9J7HIE9_BRAFL</name>
<proteinExistence type="predicted"/>
<evidence type="ECO:0000259" key="2">
    <source>
        <dbReference type="Pfam" id="PF12937"/>
    </source>
</evidence>
<dbReference type="InterPro" id="IPR057207">
    <property type="entry name" value="FBXL15_LRR"/>
</dbReference>
<dbReference type="Pfam" id="PF25372">
    <property type="entry name" value="DUF7885"/>
    <property type="match status" value="2"/>
</dbReference>
<feature type="domain" description="F-box" evidence="2">
    <location>
        <begin position="33"/>
        <end position="71"/>
    </location>
</feature>
<protein>
    <submittedName>
        <fullName evidence="5">F-box/LRR-repeat protein 3-like isoform X1</fullName>
    </submittedName>
</protein>
<dbReference type="InterPro" id="IPR032675">
    <property type="entry name" value="LRR_dom_sf"/>
</dbReference>
<dbReference type="SUPFAM" id="SSF52047">
    <property type="entry name" value="RNI-like"/>
    <property type="match status" value="2"/>
</dbReference>
<evidence type="ECO:0000313" key="4">
    <source>
        <dbReference type="Proteomes" id="UP000001554"/>
    </source>
</evidence>
<accession>A0A9J7HIE9</accession>
<dbReference type="InterPro" id="IPR050648">
    <property type="entry name" value="F-box_LRR-repeat"/>
</dbReference>
<dbReference type="FunFam" id="3.80.10.10:FF:001832">
    <property type="entry name" value="Uncharacterized protein"/>
    <property type="match status" value="1"/>
</dbReference>
<feature type="domain" description="F-box/LRR-repeat protein 15-like leucin rich repeat" evidence="3">
    <location>
        <begin position="522"/>
        <end position="650"/>
    </location>
</feature>
<keyword evidence="1" id="KW-0833">Ubl conjugation pathway</keyword>
<dbReference type="InterPro" id="IPR001810">
    <property type="entry name" value="F-box_dom"/>
</dbReference>
<organism evidence="4 5">
    <name type="scientific">Branchiostoma floridae</name>
    <name type="common">Florida lancelet</name>
    <name type="synonym">Amphioxus</name>
    <dbReference type="NCBI Taxonomy" id="7739"/>
    <lineage>
        <taxon>Eukaryota</taxon>
        <taxon>Metazoa</taxon>
        <taxon>Chordata</taxon>
        <taxon>Cephalochordata</taxon>
        <taxon>Leptocardii</taxon>
        <taxon>Amphioxiformes</taxon>
        <taxon>Branchiostomatidae</taxon>
        <taxon>Branchiostoma</taxon>
    </lineage>
</organism>
<dbReference type="FunFam" id="3.80.10.10:FF:000647">
    <property type="entry name" value="Leucine-rich repeat-containing 29"/>
    <property type="match status" value="1"/>
</dbReference>
<dbReference type="SUPFAM" id="SSF81383">
    <property type="entry name" value="F-box domain"/>
    <property type="match status" value="1"/>
</dbReference>
<dbReference type="InterPro" id="IPR006553">
    <property type="entry name" value="Leu-rich_rpt_Cys-con_subtyp"/>
</dbReference>
<dbReference type="Pfam" id="PF12937">
    <property type="entry name" value="F-box-like"/>
    <property type="match status" value="1"/>
</dbReference>
<dbReference type="FunFam" id="3.80.10.10:FF:002212">
    <property type="entry name" value="LOC502201 protein"/>
    <property type="match status" value="1"/>
</dbReference>
<keyword evidence="4" id="KW-1185">Reference proteome</keyword>